<evidence type="ECO:0000256" key="1">
    <source>
        <dbReference type="SAM" id="SignalP"/>
    </source>
</evidence>
<dbReference type="EMBL" id="JADBJN010000002">
    <property type="protein sequence ID" value="KAG5678655.1"/>
    <property type="molecule type" value="Genomic_DNA"/>
</dbReference>
<reference evidence="2" key="1">
    <citation type="submission" date="2021-03" db="EMBL/GenBank/DDBJ databases">
        <title>Chromosome level genome of the anhydrobiotic midge Polypedilum vanderplanki.</title>
        <authorList>
            <person name="Yoshida Y."/>
            <person name="Kikawada T."/>
            <person name="Gusev O."/>
        </authorList>
    </citation>
    <scope>NUCLEOTIDE SEQUENCE</scope>
    <source>
        <strain evidence="2">NIAS01</strain>
        <tissue evidence="2">Whole body or cell culture</tissue>
    </source>
</reference>
<name>A0A9J6C9K8_POLVA</name>
<evidence type="ECO:0008006" key="4">
    <source>
        <dbReference type="Google" id="ProtNLM"/>
    </source>
</evidence>
<feature type="chain" id="PRO_5039886518" description="Secreted protein" evidence="1">
    <location>
        <begin position="22"/>
        <end position="279"/>
    </location>
</feature>
<gene>
    <name evidence="2" type="ORF">PVAND_008311</name>
</gene>
<dbReference type="AlphaFoldDB" id="A0A9J6C9K8"/>
<dbReference type="OrthoDB" id="8119829at2759"/>
<organism evidence="2 3">
    <name type="scientific">Polypedilum vanderplanki</name>
    <name type="common">Sleeping chironomid midge</name>
    <dbReference type="NCBI Taxonomy" id="319348"/>
    <lineage>
        <taxon>Eukaryota</taxon>
        <taxon>Metazoa</taxon>
        <taxon>Ecdysozoa</taxon>
        <taxon>Arthropoda</taxon>
        <taxon>Hexapoda</taxon>
        <taxon>Insecta</taxon>
        <taxon>Pterygota</taxon>
        <taxon>Neoptera</taxon>
        <taxon>Endopterygota</taxon>
        <taxon>Diptera</taxon>
        <taxon>Nematocera</taxon>
        <taxon>Chironomoidea</taxon>
        <taxon>Chironomidae</taxon>
        <taxon>Chironominae</taxon>
        <taxon>Polypedilum</taxon>
        <taxon>Polypedilum</taxon>
    </lineage>
</organism>
<evidence type="ECO:0000313" key="2">
    <source>
        <dbReference type="EMBL" id="KAG5678655.1"/>
    </source>
</evidence>
<comment type="caution">
    <text evidence="2">The sequence shown here is derived from an EMBL/GenBank/DDBJ whole genome shotgun (WGS) entry which is preliminary data.</text>
</comment>
<feature type="signal peptide" evidence="1">
    <location>
        <begin position="1"/>
        <end position="21"/>
    </location>
</feature>
<sequence length="279" mass="31117">MMSKKCSLFIVVIFTVNLIFGLPVDKEEATTTEIPSDNSTNGTHKELSKMLDINNITLKLNIPLINHGNMSNDMTIAELVDEKDEVANITETEYDYYDENMNMTTNITSDIFDNSTFETNITKHEEYIIKATTYEIGILAEVPNDDNTTDDGPVTRQQVDLSFYDTKSNDSFINFGDVPLPVQTTSVNGQVITGIAPVHIGAVDDVEDVLKALPFTGTILNITQKDTSYIHLNRENLTEANQVVLNDKEDLAKLPILNNILLPDNFDQAFESVNKNATQ</sequence>
<keyword evidence="1" id="KW-0732">Signal</keyword>
<keyword evidence="3" id="KW-1185">Reference proteome</keyword>
<protein>
    <recommendedName>
        <fullName evidence="4">Secreted protein</fullName>
    </recommendedName>
</protein>
<proteinExistence type="predicted"/>
<evidence type="ECO:0000313" key="3">
    <source>
        <dbReference type="Proteomes" id="UP001107558"/>
    </source>
</evidence>
<dbReference type="Proteomes" id="UP001107558">
    <property type="component" value="Chromosome 2"/>
</dbReference>
<accession>A0A9J6C9K8</accession>